<feature type="binding site" evidence="15">
    <location>
        <position position="101"/>
    </location>
    <ligand>
        <name>phosphate</name>
        <dbReference type="ChEBI" id="CHEBI:43474"/>
    </ligand>
</feature>
<dbReference type="AlphaFoldDB" id="A0AAX0WKY5"/>
<dbReference type="PIRSF" id="PIRSF000148">
    <property type="entry name" value="ASA_dh"/>
    <property type="match status" value="1"/>
</dbReference>
<evidence type="ECO:0000313" key="18">
    <source>
        <dbReference type="EMBL" id="PND03676.1"/>
    </source>
</evidence>
<dbReference type="GO" id="GO:0009097">
    <property type="term" value="P:isoleucine biosynthetic process"/>
    <property type="evidence" value="ECO:0007669"/>
    <property type="project" value="UniProtKB-UniRule"/>
</dbReference>
<organism evidence="18 19">
    <name type="scientific">Akkermansia muciniphila</name>
    <dbReference type="NCBI Taxonomy" id="239935"/>
    <lineage>
        <taxon>Bacteria</taxon>
        <taxon>Pseudomonadati</taxon>
        <taxon>Verrucomicrobiota</taxon>
        <taxon>Verrucomicrobiia</taxon>
        <taxon>Verrucomicrobiales</taxon>
        <taxon>Akkermansiaceae</taxon>
        <taxon>Akkermansia</taxon>
    </lineage>
</organism>
<dbReference type="GO" id="GO:0071266">
    <property type="term" value="P:'de novo' L-methionine biosynthetic process"/>
    <property type="evidence" value="ECO:0007669"/>
    <property type="project" value="UniProtKB-UniRule"/>
</dbReference>
<feature type="binding site" evidence="15">
    <location>
        <begin position="13"/>
        <end position="16"/>
    </location>
    <ligand>
        <name>NADP(+)</name>
        <dbReference type="ChEBI" id="CHEBI:58349"/>
    </ligand>
</feature>
<feature type="binding site" evidence="15">
    <location>
        <begin position="41"/>
        <end position="42"/>
    </location>
    <ligand>
        <name>NADP(+)</name>
        <dbReference type="ChEBI" id="CHEBI:58349"/>
    </ligand>
</feature>
<dbReference type="Gene3D" id="3.40.50.720">
    <property type="entry name" value="NAD(P)-binding Rossmann-like Domain"/>
    <property type="match status" value="1"/>
</dbReference>
<evidence type="ECO:0000313" key="19">
    <source>
        <dbReference type="Proteomes" id="UP000236075"/>
    </source>
</evidence>
<dbReference type="EC" id="1.2.1.11" evidence="6 15"/>
<evidence type="ECO:0000256" key="3">
    <source>
        <dbReference type="ARBA" id="ARBA00005097"/>
    </source>
</evidence>
<evidence type="ECO:0000256" key="14">
    <source>
        <dbReference type="ARBA" id="ARBA00047891"/>
    </source>
</evidence>
<dbReference type="GO" id="GO:0004073">
    <property type="term" value="F:aspartate-semialdehyde dehydrogenase activity"/>
    <property type="evidence" value="ECO:0007669"/>
    <property type="project" value="UniProtKB-UniRule"/>
</dbReference>
<evidence type="ECO:0000256" key="6">
    <source>
        <dbReference type="ARBA" id="ARBA00013120"/>
    </source>
</evidence>
<dbReference type="SMART" id="SM00859">
    <property type="entry name" value="Semialdhyde_dh"/>
    <property type="match status" value="1"/>
</dbReference>
<dbReference type="GO" id="GO:0050661">
    <property type="term" value="F:NADP binding"/>
    <property type="evidence" value="ECO:0007669"/>
    <property type="project" value="UniProtKB-UniRule"/>
</dbReference>
<evidence type="ECO:0000256" key="2">
    <source>
        <dbReference type="ARBA" id="ARBA00005076"/>
    </source>
</evidence>
<dbReference type="GO" id="GO:0046983">
    <property type="term" value="F:protein dimerization activity"/>
    <property type="evidence" value="ECO:0007669"/>
    <property type="project" value="InterPro"/>
</dbReference>
<keyword evidence="8 15" id="KW-0791">Threonine biosynthesis</keyword>
<comment type="function">
    <text evidence="15">Catalyzes the NADPH-dependent formation of L-aspartate-semialdehyde (L-ASA) by the reductive dephosphorylation of L-aspartyl-4-phosphate.</text>
</comment>
<evidence type="ECO:0000256" key="8">
    <source>
        <dbReference type="ARBA" id="ARBA00022697"/>
    </source>
</evidence>
<evidence type="ECO:0000256" key="9">
    <source>
        <dbReference type="ARBA" id="ARBA00022857"/>
    </source>
</evidence>
<dbReference type="NCBIfam" id="TIGR01296">
    <property type="entry name" value="asd_B"/>
    <property type="match status" value="1"/>
</dbReference>
<dbReference type="InterPro" id="IPR036291">
    <property type="entry name" value="NAD(P)-bd_dom_sf"/>
</dbReference>
<dbReference type="InterPro" id="IPR012080">
    <property type="entry name" value="Asp_semialdehyde_DH"/>
</dbReference>
<dbReference type="InterPro" id="IPR005986">
    <property type="entry name" value="Asp_semialdehyde_DH_beta"/>
</dbReference>
<keyword evidence="7 15" id="KW-0028">Amino-acid biosynthesis</keyword>
<dbReference type="GO" id="GO:0009089">
    <property type="term" value="P:lysine biosynthetic process via diaminopimelate"/>
    <property type="evidence" value="ECO:0007669"/>
    <property type="project" value="UniProtKB-UniRule"/>
</dbReference>
<keyword evidence="10 15" id="KW-0220">Diaminopimelate biosynthesis</keyword>
<evidence type="ECO:0000256" key="16">
    <source>
        <dbReference type="PIRSR" id="PIRSR000148-1"/>
    </source>
</evidence>
<dbReference type="SUPFAM" id="SSF51735">
    <property type="entry name" value="NAD(P)-binding Rossmann-fold domains"/>
    <property type="match status" value="1"/>
</dbReference>
<comment type="pathway">
    <text evidence="2 15">Amino-acid biosynthesis; L-lysine biosynthesis via DAP pathway; (S)-tetrahydrodipicolinate from L-aspartate: step 2/4.</text>
</comment>
<evidence type="ECO:0000256" key="13">
    <source>
        <dbReference type="ARBA" id="ARBA00023167"/>
    </source>
</evidence>
<comment type="similarity">
    <text evidence="4 15">Belongs to the aspartate-semialdehyde dehydrogenase family.</text>
</comment>
<gene>
    <name evidence="15" type="primary">asd</name>
    <name evidence="18" type="ORF">CXT95_02450</name>
</gene>
<evidence type="ECO:0000256" key="12">
    <source>
        <dbReference type="ARBA" id="ARBA00023154"/>
    </source>
</evidence>
<dbReference type="HAMAP" id="MF_02121">
    <property type="entry name" value="ASADH"/>
    <property type="match status" value="1"/>
</dbReference>
<evidence type="ECO:0000256" key="7">
    <source>
        <dbReference type="ARBA" id="ARBA00022605"/>
    </source>
</evidence>
<dbReference type="GO" id="GO:0051287">
    <property type="term" value="F:NAD binding"/>
    <property type="evidence" value="ECO:0007669"/>
    <property type="project" value="InterPro"/>
</dbReference>
<evidence type="ECO:0000259" key="17">
    <source>
        <dbReference type="SMART" id="SM00859"/>
    </source>
</evidence>
<name>A0AAX0WKY5_9BACT</name>
<evidence type="ECO:0000256" key="15">
    <source>
        <dbReference type="HAMAP-Rule" id="MF_02121"/>
    </source>
</evidence>
<feature type="active site" description="Acyl-thioester intermediate" evidence="15 16">
    <location>
        <position position="131"/>
    </location>
</feature>
<comment type="caution">
    <text evidence="15">Lacks conserved residue(s) required for the propagation of feature annotation.</text>
</comment>
<dbReference type="EMBL" id="PJLB01000005">
    <property type="protein sequence ID" value="PND03676.1"/>
    <property type="molecule type" value="Genomic_DNA"/>
</dbReference>
<comment type="catalytic activity">
    <reaction evidence="14 15">
        <text>L-aspartate 4-semialdehyde + phosphate + NADP(+) = 4-phospho-L-aspartate + NADPH + H(+)</text>
        <dbReference type="Rhea" id="RHEA:24284"/>
        <dbReference type="ChEBI" id="CHEBI:15378"/>
        <dbReference type="ChEBI" id="CHEBI:43474"/>
        <dbReference type="ChEBI" id="CHEBI:57535"/>
        <dbReference type="ChEBI" id="CHEBI:57783"/>
        <dbReference type="ChEBI" id="CHEBI:58349"/>
        <dbReference type="ChEBI" id="CHEBI:537519"/>
        <dbReference type="EC" id="1.2.1.11"/>
    </reaction>
</comment>
<proteinExistence type="inferred from homology"/>
<keyword evidence="11 15" id="KW-0560">Oxidoreductase</keyword>
<dbReference type="RefSeq" id="WP_102748055.1">
    <property type="nucleotide sequence ID" value="NZ_CP072046.1"/>
</dbReference>
<keyword evidence="9 15" id="KW-0521">NADP</keyword>
<comment type="subunit">
    <text evidence="5 15">Homodimer.</text>
</comment>
<feature type="active site" description="Proton acceptor" evidence="15 16">
    <location>
        <position position="244"/>
    </location>
</feature>
<keyword evidence="13 15" id="KW-0486">Methionine biosynthesis</keyword>
<dbReference type="NCBIfam" id="NF011456">
    <property type="entry name" value="PRK14874.1"/>
    <property type="match status" value="1"/>
</dbReference>
<accession>A0AAX0WKY5</accession>
<dbReference type="CDD" id="cd18131">
    <property type="entry name" value="ASADH_C_bac_euk_like"/>
    <property type="match status" value="1"/>
</dbReference>
<dbReference type="PANTHER" id="PTHR46278:SF2">
    <property type="entry name" value="ASPARTATE-SEMIALDEHYDE DEHYDROGENASE"/>
    <property type="match status" value="1"/>
</dbReference>
<evidence type="ECO:0000256" key="4">
    <source>
        <dbReference type="ARBA" id="ARBA00010584"/>
    </source>
</evidence>
<keyword evidence="12 15" id="KW-0457">Lysine biosynthesis</keyword>
<dbReference type="PANTHER" id="PTHR46278">
    <property type="entry name" value="DEHYDROGENASE, PUTATIVE-RELATED"/>
    <property type="match status" value="1"/>
</dbReference>
<feature type="domain" description="Semialdehyde dehydrogenase NAD-binding" evidence="17">
    <location>
        <begin position="6"/>
        <end position="121"/>
    </location>
</feature>
<evidence type="ECO:0000256" key="11">
    <source>
        <dbReference type="ARBA" id="ARBA00023002"/>
    </source>
</evidence>
<evidence type="ECO:0000256" key="1">
    <source>
        <dbReference type="ARBA" id="ARBA00005021"/>
    </source>
</evidence>
<sequence>MNQAPHVAIVGATGAVGVEILSCLETRNFPVGSLKLLASARSAGKQVAFRGKMLTVEELTEKSFDGVDIALFSAGGGISLKFAPVAAAAGCVVIDNSSAFRQEPDVPLVVPEINPEAAFNHPRNIIANPNCTTIITLMALFPLHQRFGLKTVIASSYQAVSGSGQHGIAELEAQVRAVVDGHPVVKNVYPHQIAFNLLPQIDSFAENGYTKEELKMLNEGRKILSLPELKVTCTCVRVPVYRSHSIAVTAQFEKPVDVETARSAYEGKPGVALMDNPAEGVWPTPLDSTNGDTCYVGRMRMDMAIDNALTLWVVGDQVRKGAALNAVQIAELLVNR</sequence>
<feature type="binding site" evidence="15">
    <location>
        <position position="317"/>
    </location>
    <ligand>
        <name>NADP(+)</name>
        <dbReference type="ChEBI" id="CHEBI:58349"/>
    </ligand>
</feature>
<dbReference type="Proteomes" id="UP000236075">
    <property type="component" value="Unassembled WGS sequence"/>
</dbReference>
<comment type="caution">
    <text evidence="18">The sequence shown here is derived from an EMBL/GenBank/DDBJ whole genome shotgun (WGS) entry which is preliminary data.</text>
</comment>
<dbReference type="Pfam" id="PF02774">
    <property type="entry name" value="Semialdhyde_dhC"/>
    <property type="match status" value="1"/>
</dbReference>
<reference evidence="18 19" key="1">
    <citation type="journal article" date="2017" name="BMC Genomics">
        <title>Genome sequencing of 39 Akkermansia muciniphila isolates reveals its population structure, genomic and functional diverisity, and global distribution in mammalian gut microbiotas.</title>
        <authorList>
            <person name="Guo X."/>
            <person name="Li S."/>
            <person name="Zhang J."/>
            <person name="Wu F."/>
            <person name="Li X."/>
            <person name="Wu D."/>
            <person name="Zhang M."/>
            <person name="Ou Z."/>
            <person name="Jie Z."/>
            <person name="Yan Q."/>
            <person name="Li P."/>
            <person name="Yi J."/>
            <person name="Peng Y."/>
        </authorList>
    </citation>
    <scope>NUCLEOTIDE SEQUENCE [LARGE SCALE GENOMIC DNA]</scope>
    <source>
        <strain evidence="18 19">GP28</strain>
    </source>
</reference>
<evidence type="ECO:0000256" key="5">
    <source>
        <dbReference type="ARBA" id="ARBA00011738"/>
    </source>
</evidence>
<dbReference type="SUPFAM" id="SSF55347">
    <property type="entry name" value="Glyceraldehyde-3-phosphate dehydrogenase-like, C-terminal domain"/>
    <property type="match status" value="1"/>
</dbReference>
<protein>
    <recommendedName>
        <fullName evidence="6 15">Aspartate-semialdehyde dehydrogenase</fullName>
        <shortName evidence="15">ASA dehydrogenase</shortName>
        <shortName evidence="15">ASADH</shortName>
        <ecNumber evidence="6 15">1.2.1.11</ecNumber>
    </recommendedName>
    <alternativeName>
        <fullName evidence="15">Aspartate-beta-semialdehyde dehydrogenase</fullName>
    </alternativeName>
</protein>
<dbReference type="GO" id="GO:0009088">
    <property type="term" value="P:threonine biosynthetic process"/>
    <property type="evidence" value="ECO:0007669"/>
    <property type="project" value="UniProtKB-UniRule"/>
</dbReference>
<feature type="binding site" evidence="15">
    <location>
        <position position="158"/>
    </location>
    <ligand>
        <name>substrate</name>
    </ligand>
</feature>
<dbReference type="GO" id="GO:0019877">
    <property type="term" value="P:diaminopimelate biosynthetic process"/>
    <property type="evidence" value="ECO:0007669"/>
    <property type="project" value="UniProtKB-UniRule"/>
</dbReference>
<feature type="binding site" evidence="15">
    <location>
        <position position="237"/>
    </location>
    <ligand>
        <name>substrate</name>
    </ligand>
</feature>
<dbReference type="Gene3D" id="3.30.360.10">
    <property type="entry name" value="Dihydrodipicolinate Reductase, domain 2"/>
    <property type="match status" value="1"/>
</dbReference>
<feature type="binding site" evidence="15">
    <location>
        <begin position="161"/>
        <end position="162"/>
    </location>
    <ligand>
        <name>NADP(+)</name>
        <dbReference type="ChEBI" id="CHEBI:58349"/>
    </ligand>
</feature>
<comment type="pathway">
    <text evidence="1 15">Amino-acid biosynthesis; L-methionine biosynthesis via de novo pathway; L-homoserine from L-aspartate: step 2/3.</text>
</comment>
<dbReference type="CDD" id="cd02316">
    <property type="entry name" value="VcASADH2_like_N"/>
    <property type="match status" value="1"/>
</dbReference>
<comment type="pathway">
    <text evidence="3 15">Amino-acid biosynthesis; L-threonine biosynthesis; L-threonine from L-aspartate: step 2/5.</text>
</comment>
<evidence type="ECO:0000256" key="10">
    <source>
        <dbReference type="ARBA" id="ARBA00022915"/>
    </source>
</evidence>
<dbReference type="InterPro" id="IPR000534">
    <property type="entry name" value="Semialdehyde_DH_NAD-bd"/>
</dbReference>
<dbReference type="InterPro" id="IPR012280">
    <property type="entry name" value="Semialdhyde_DH_dimer_dom"/>
</dbReference>
<dbReference type="Pfam" id="PF01118">
    <property type="entry name" value="Semialdhyde_dh"/>
    <property type="match status" value="1"/>
</dbReference>